<dbReference type="PANTHER" id="PTHR35446:SF3">
    <property type="entry name" value="CMD DOMAIN-CONTAINING PROTEIN"/>
    <property type="match status" value="1"/>
</dbReference>
<feature type="domain" description="Carboxymuconolactone decarboxylase-like" evidence="1">
    <location>
        <begin position="50"/>
        <end position="110"/>
    </location>
</feature>
<sequence>MFVDHTIDSAPPAARRAMTAVAERLGYLPAAVGRLAESPAALEGFLRMSGMFEATSLAPLERETVIMTVSVRNQCAVCVAMHTATLVRLEADDGLVAGLRTGAALAAPRLEALRRFTVDVLDTAGGVSDEQLNAFLGNGFSREQALEVVLGIGAYTLSTMANRLTGAPVDEALTPGA</sequence>
<dbReference type="OrthoDB" id="122912at2"/>
<dbReference type="Gene3D" id="1.20.1290.10">
    <property type="entry name" value="AhpD-like"/>
    <property type="match status" value="1"/>
</dbReference>
<keyword evidence="2" id="KW-0560">Oxidoreductase</keyword>
<dbReference type="AlphaFoldDB" id="A0A7Z0WS35"/>
<dbReference type="Proteomes" id="UP000185696">
    <property type="component" value="Unassembled WGS sequence"/>
</dbReference>
<dbReference type="RefSeq" id="WP_075131810.1">
    <property type="nucleotide sequence ID" value="NZ_MSIF01000002.1"/>
</dbReference>
<reference evidence="2 3" key="1">
    <citation type="submission" date="2016-12" db="EMBL/GenBank/DDBJ databases">
        <title>The draft genome sequence of Actinophytocola xinjiangensis.</title>
        <authorList>
            <person name="Wang W."/>
            <person name="Yuan L."/>
        </authorList>
    </citation>
    <scope>NUCLEOTIDE SEQUENCE [LARGE SCALE GENOMIC DNA]</scope>
    <source>
        <strain evidence="2 3">CGMCC 4.4663</strain>
    </source>
</reference>
<accession>A0A7Z0WS35</accession>
<keyword evidence="2" id="KW-0575">Peroxidase</keyword>
<gene>
    <name evidence="2" type="ORF">BLA60_06500</name>
</gene>
<proteinExistence type="predicted"/>
<dbReference type="EMBL" id="MSIF01000002">
    <property type="protein sequence ID" value="OLF12902.1"/>
    <property type="molecule type" value="Genomic_DNA"/>
</dbReference>
<organism evidence="2 3">
    <name type="scientific">Actinophytocola xinjiangensis</name>
    <dbReference type="NCBI Taxonomy" id="485602"/>
    <lineage>
        <taxon>Bacteria</taxon>
        <taxon>Bacillati</taxon>
        <taxon>Actinomycetota</taxon>
        <taxon>Actinomycetes</taxon>
        <taxon>Pseudonocardiales</taxon>
        <taxon>Pseudonocardiaceae</taxon>
    </lineage>
</organism>
<dbReference type="NCBIfam" id="TIGR00778">
    <property type="entry name" value="ahpD_dom"/>
    <property type="match status" value="1"/>
</dbReference>
<dbReference type="InterPro" id="IPR004675">
    <property type="entry name" value="AhpD_core"/>
</dbReference>
<evidence type="ECO:0000259" key="1">
    <source>
        <dbReference type="Pfam" id="PF02627"/>
    </source>
</evidence>
<dbReference type="InterPro" id="IPR003779">
    <property type="entry name" value="CMD-like"/>
</dbReference>
<name>A0A7Z0WS35_9PSEU</name>
<comment type="caution">
    <text evidence="2">The sequence shown here is derived from an EMBL/GenBank/DDBJ whole genome shotgun (WGS) entry which is preliminary data.</text>
</comment>
<dbReference type="PANTHER" id="PTHR35446">
    <property type="entry name" value="SI:CH211-175M2.5"/>
    <property type="match status" value="1"/>
</dbReference>
<keyword evidence="3" id="KW-1185">Reference proteome</keyword>
<evidence type="ECO:0000313" key="2">
    <source>
        <dbReference type="EMBL" id="OLF12902.1"/>
    </source>
</evidence>
<dbReference type="SUPFAM" id="SSF69118">
    <property type="entry name" value="AhpD-like"/>
    <property type="match status" value="1"/>
</dbReference>
<protein>
    <submittedName>
        <fullName evidence="2">Alkylhydroperoxidase</fullName>
    </submittedName>
</protein>
<evidence type="ECO:0000313" key="3">
    <source>
        <dbReference type="Proteomes" id="UP000185696"/>
    </source>
</evidence>
<dbReference type="InterPro" id="IPR029032">
    <property type="entry name" value="AhpD-like"/>
</dbReference>
<dbReference type="GO" id="GO:0051920">
    <property type="term" value="F:peroxiredoxin activity"/>
    <property type="evidence" value="ECO:0007669"/>
    <property type="project" value="InterPro"/>
</dbReference>
<dbReference type="Pfam" id="PF02627">
    <property type="entry name" value="CMD"/>
    <property type="match status" value="1"/>
</dbReference>